<dbReference type="NCBIfam" id="TIGR00738">
    <property type="entry name" value="rrf2_super"/>
    <property type="match status" value="1"/>
</dbReference>
<sequence>MTAPHAAGPSILPHDPWRSLLKREESYAIHALLNIAQNPGTNAATIAEQLQISYTFLTKVLRRLTEMNYVASAKGRGGGVTLKVDPAQISLLDIIEAISGPVILDPCQTKPRCATQQRTGKCNLKRAWLSASLGIREILGGITLAQLCDPQTSTPQHS</sequence>
<organism evidence="1 2">
    <name type="scientific">Deinococcus enclensis</name>
    <dbReference type="NCBI Taxonomy" id="1049582"/>
    <lineage>
        <taxon>Bacteria</taxon>
        <taxon>Thermotogati</taxon>
        <taxon>Deinococcota</taxon>
        <taxon>Deinococci</taxon>
        <taxon>Deinococcales</taxon>
        <taxon>Deinococcaceae</taxon>
        <taxon>Deinococcus</taxon>
    </lineage>
</organism>
<dbReference type="PROSITE" id="PS51197">
    <property type="entry name" value="HTH_RRF2_2"/>
    <property type="match status" value="1"/>
</dbReference>
<dbReference type="EMBL" id="JAURUR010000023">
    <property type="protein sequence ID" value="MDP9766282.1"/>
    <property type="molecule type" value="Genomic_DNA"/>
</dbReference>
<proteinExistence type="predicted"/>
<dbReference type="InterPro" id="IPR036390">
    <property type="entry name" value="WH_DNA-bd_sf"/>
</dbReference>
<evidence type="ECO:0000313" key="1">
    <source>
        <dbReference type="EMBL" id="MDP9766282.1"/>
    </source>
</evidence>
<dbReference type="InterPro" id="IPR036388">
    <property type="entry name" value="WH-like_DNA-bd_sf"/>
</dbReference>
<dbReference type="InterPro" id="IPR000944">
    <property type="entry name" value="Tscrpt_reg_Rrf2"/>
</dbReference>
<dbReference type="Proteomes" id="UP001232163">
    <property type="component" value="Unassembled WGS sequence"/>
</dbReference>
<protein>
    <submittedName>
        <fullName evidence="1">Rrf2 family protein</fullName>
    </submittedName>
</protein>
<dbReference type="RefSeq" id="WP_307469353.1">
    <property type="nucleotide sequence ID" value="NZ_JAURUR010000023.1"/>
</dbReference>
<comment type="caution">
    <text evidence="1">The sequence shown here is derived from an EMBL/GenBank/DDBJ whole genome shotgun (WGS) entry which is preliminary data.</text>
</comment>
<evidence type="ECO:0000313" key="2">
    <source>
        <dbReference type="Proteomes" id="UP001232163"/>
    </source>
</evidence>
<dbReference type="SUPFAM" id="SSF46785">
    <property type="entry name" value="Winged helix' DNA-binding domain"/>
    <property type="match status" value="1"/>
</dbReference>
<name>A0ABT9MI57_9DEIO</name>
<gene>
    <name evidence="1" type="ORF">QO006_003747</name>
</gene>
<dbReference type="PANTHER" id="PTHR33221:SF2">
    <property type="entry name" value="TRANSCRIPTIONAL REGULATOR"/>
    <property type="match status" value="1"/>
</dbReference>
<dbReference type="PANTHER" id="PTHR33221">
    <property type="entry name" value="WINGED HELIX-TURN-HELIX TRANSCRIPTIONAL REGULATOR, RRF2 FAMILY"/>
    <property type="match status" value="1"/>
</dbReference>
<accession>A0ABT9MI57</accession>
<dbReference type="Pfam" id="PF02082">
    <property type="entry name" value="Rrf2"/>
    <property type="match status" value="1"/>
</dbReference>
<dbReference type="Gene3D" id="1.10.10.10">
    <property type="entry name" value="Winged helix-like DNA-binding domain superfamily/Winged helix DNA-binding domain"/>
    <property type="match status" value="1"/>
</dbReference>
<keyword evidence="2" id="KW-1185">Reference proteome</keyword>
<reference evidence="1 2" key="1">
    <citation type="submission" date="2023-07" db="EMBL/GenBank/DDBJ databases">
        <title>Genomic Encyclopedia of Type Strains, Phase IV (KMG-IV): sequencing the most valuable type-strain genomes for metagenomic binning, comparative biology and taxonomic classification.</title>
        <authorList>
            <person name="Goeker M."/>
        </authorList>
    </citation>
    <scope>NUCLEOTIDE SEQUENCE [LARGE SCALE GENOMIC DNA]</scope>
    <source>
        <strain evidence="1 2">NIO-1023</strain>
    </source>
</reference>